<evidence type="ECO:0000256" key="5">
    <source>
        <dbReference type="ARBA" id="ARBA00023136"/>
    </source>
</evidence>
<keyword evidence="3 7" id="KW-1133">Transmembrane helix</keyword>
<evidence type="ECO:0000256" key="7">
    <source>
        <dbReference type="SAM" id="Phobius"/>
    </source>
</evidence>
<evidence type="ECO:0000256" key="4">
    <source>
        <dbReference type="ARBA" id="ARBA00023128"/>
    </source>
</evidence>
<keyword evidence="4" id="KW-0496">Mitochondrion</keyword>
<sequence length="663" mass="73970">MTSSFVQDFIKPLSFSPFGSPTSLNRLKQLNEERAKSEFQSRSDLKDPKDDSEKQQDRESASQTLVAVYAQSLDITVSQALEAEREADWWEDVEKSRWNVFWYLIQTLPSRVQNLLQSVQTNLVAKDAEKFQLMLVSLFPHLHQTPPQAHTRKPSYKLHRPTHPFSFRHFLSTQSLKSLYFTLRRAFLLPLRYTLQEISLKRHQLLGIRDERAQALGELVLLRPEVQRVVAEELGHVELPGRIVDGGASSALEQRMLRLVNPELEFGTVTASPLTKLSTIPSTQSIIYALGLSRPSRLMRLWPRLVFGPPFLLYSAYFLYSSRGTLRDFAREGKDIVKGFVIDWCIKPLAGVLDTVKASKAEEGAGWLITKEGVKADYESLERMALSLASDHLHYTPAQLDELSTRIRLGDLTPVLKLYEEDIKSPVKSALGGTLLRTVFIQVQKAKVDLDQALSGIDRLMKSQELTFAFVGLSPALAIVYVLGGWIRRFLWPSNKDAGKYGGKKERKRMFWVMRRVERVLVLDRNNAASVQRTKGRDAVAEQGGAGKGAHAHPSALTTGLLILSLTQLRAYAERYLPSAGSSSSSSVAAPATTTSSTTSPTLVSGTSSASASTSYSASSLREGFLEDVTDLQDPELSVEQKRAVVERMWRCWGGALGWGVVS</sequence>
<dbReference type="GO" id="GO:0005741">
    <property type="term" value="C:mitochondrial outer membrane"/>
    <property type="evidence" value="ECO:0007669"/>
    <property type="project" value="TreeGrafter"/>
</dbReference>
<dbReference type="PANTHER" id="PTHR28234">
    <property type="entry name" value="NUCLEAR CONTROL OF ATPASE PROTEIN 2"/>
    <property type="match status" value="1"/>
</dbReference>
<feature type="transmembrane region" description="Helical" evidence="7">
    <location>
        <begin position="466"/>
        <end position="487"/>
    </location>
</feature>
<evidence type="ECO:0000256" key="3">
    <source>
        <dbReference type="ARBA" id="ARBA00022989"/>
    </source>
</evidence>
<protein>
    <recommendedName>
        <fullName evidence="10">Nuclear control of ATPase protein 2</fullName>
    </recommendedName>
</protein>
<evidence type="ECO:0000313" key="8">
    <source>
        <dbReference type="EMBL" id="KIK62570.1"/>
    </source>
</evidence>
<keyword evidence="5 7" id="KW-0472">Membrane</keyword>
<feature type="region of interest" description="Disordered" evidence="6">
    <location>
        <begin position="33"/>
        <end position="61"/>
    </location>
</feature>
<evidence type="ECO:0008006" key="10">
    <source>
        <dbReference type="Google" id="ProtNLM"/>
    </source>
</evidence>
<keyword evidence="2 7" id="KW-0812">Transmembrane</keyword>
<dbReference type="PANTHER" id="PTHR28234:SF1">
    <property type="entry name" value="NUCLEAR CONTROL OF ATPASE PROTEIN 2"/>
    <property type="match status" value="1"/>
</dbReference>
<feature type="region of interest" description="Disordered" evidence="6">
    <location>
        <begin position="532"/>
        <end position="552"/>
    </location>
</feature>
<dbReference type="InterPro" id="IPR013946">
    <property type="entry name" value="NCA2-like"/>
</dbReference>
<feature type="region of interest" description="Disordered" evidence="6">
    <location>
        <begin position="579"/>
        <end position="612"/>
    </location>
</feature>
<organism evidence="8 9">
    <name type="scientific">Collybiopsis luxurians FD-317 M1</name>
    <dbReference type="NCBI Taxonomy" id="944289"/>
    <lineage>
        <taxon>Eukaryota</taxon>
        <taxon>Fungi</taxon>
        <taxon>Dikarya</taxon>
        <taxon>Basidiomycota</taxon>
        <taxon>Agaricomycotina</taxon>
        <taxon>Agaricomycetes</taxon>
        <taxon>Agaricomycetidae</taxon>
        <taxon>Agaricales</taxon>
        <taxon>Marasmiineae</taxon>
        <taxon>Omphalotaceae</taxon>
        <taxon>Collybiopsis</taxon>
        <taxon>Collybiopsis luxurians</taxon>
    </lineage>
</organism>
<dbReference type="HOGENOM" id="CLU_008227_3_0_1"/>
<gene>
    <name evidence="8" type="ORF">GYMLUDRAFT_96146</name>
</gene>
<dbReference type="EMBL" id="KN834767">
    <property type="protein sequence ID" value="KIK62570.1"/>
    <property type="molecule type" value="Genomic_DNA"/>
</dbReference>
<accession>A0A0D0BFF6</accession>
<evidence type="ECO:0000256" key="6">
    <source>
        <dbReference type="SAM" id="MobiDB-lite"/>
    </source>
</evidence>
<comment type="subcellular location">
    <subcellularLocation>
        <location evidence="1">Mitochondrion membrane</location>
        <topology evidence="1">Multi-pass membrane protein</topology>
    </subcellularLocation>
</comment>
<evidence type="ECO:0000256" key="2">
    <source>
        <dbReference type="ARBA" id="ARBA00022692"/>
    </source>
</evidence>
<dbReference type="Proteomes" id="UP000053593">
    <property type="component" value="Unassembled WGS sequence"/>
</dbReference>
<evidence type="ECO:0000256" key="1">
    <source>
        <dbReference type="ARBA" id="ARBA00004225"/>
    </source>
</evidence>
<dbReference type="Pfam" id="PF08637">
    <property type="entry name" value="NCA2"/>
    <property type="match status" value="2"/>
</dbReference>
<dbReference type="OrthoDB" id="413313at2759"/>
<keyword evidence="9" id="KW-1185">Reference proteome</keyword>
<feature type="transmembrane region" description="Helical" evidence="7">
    <location>
        <begin position="301"/>
        <end position="320"/>
    </location>
</feature>
<dbReference type="AlphaFoldDB" id="A0A0D0BFF6"/>
<feature type="compositionally biased region" description="Basic and acidic residues" evidence="6">
    <location>
        <begin position="33"/>
        <end position="60"/>
    </location>
</feature>
<reference evidence="8 9" key="1">
    <citation type="submission" date="2014-04" db="EMBL/GenBank/DDBJ databases">
        <title>Evolutionary Origins and Diversification of the Mycorrhizal Mutualists.</title>
        <authorList>
            <consortium name="DOE Joint Genome Institute"/>
            <consortium name="Mycorrhizal Genomics Consortium"/>
            <person name="Kohler A."/>
            <person name="Kuo A."/>
            <person name="Nagy L.G."/>
            <person name="Floudas D."/>
            <person name="Copeland A."/>
            <person name="Barry K.W."/>
            <person name="Cichocki N."/>
            <person name="Veneault-Fourrey C."/>
            <person name="LaButti K."/>
            <person name="Lindquist E.A."/>
            <person name="Lipzen A."/>
            <person name="Lundell T."/>
            <person name="Morin E."/>
            <person name="Murat C."/>
            <person name="Riley R."/>
            <person name="Ohm R."/>
            <person name="Sun H."/>
            <person name="Tunlid A."/>
            <person name="Henrissat B."/>
            <person name="Grigoriev I.V."/>
            <person name="Hibbett D.S."/>
            <person name="Martin F."/>
        </authorList>
    </citation>
    <scope>NUCLEOTIDE SEQUENCE [LARGE SCALE GENOMIC DNA]</scope>
    <source>
        <strain evidence="8 9">FD-317 M1</strain>
    </source>
</reference>
<proteinExistence type="predicted"/>
<name>A0A0D0BFF6_9AGAR</name>
<evidence type="ECO:0000313" key="9">
    <source>
        <dbReference type="Proteomes" id="UP000053593"/>
    </source>
</evidence>